<dbReference type="EMBL" id="CCNB01000007">
    <property type="protein sequence ID" value="CDX32018.1"/>
    <property type="molecule type" value="Genomic_DNA"/>
</dbReference>
<evidence type="ECO:0000313" key="1">
    <source>
        <dbReference type="EMBL" id="CDX32018.1"/>
    </source>
</evidence>
<keyword evidence="1" id="KW-0560">Oxidoreductase</keyword>
<dbReference type="AlphaFoldDB" id="A0A090EMA6"/>
<dbReference type="EC" id="1.1.1.133" evidence="1"/>
<name>A0A090EMA6_MESPL</name>
<dbReference type="SUPFAM" id="SSF51445">
    <property type="entry name" value="(Trans)glycosidases"/>
    <property type="match status" value="1"/>
</dbReference>
<dbReference type="InterPro" id="IPR001360">
    <property type="entry name" value="Glyco_hydro_1"/>
</dbReference>
<evidence type="ECO:0000313" key="2">
    <source>
        <dbReference type="Proteomes" id="UP000046373"/>
    </source>
</evidence>
<dbReference type="Proteomes" id="UP000046373">
    <property type="component" value="Unassembled WGS sequence"/>
</dbReference>
<dbReference type="GO" id="GO:0008831">
    <property type="term" value="F:dTDP-4-dehydrorhamnose reductase activity"/>
    <property type="evidence" value="ECO:0007669"/>
    <property type="project" value="UniProtKB-EC"/>
</dbReference>
<protein>
    <submittedName>
        <fullName evidence="1">dTDP-4-dehydrorhamnose reductase</fullName>
        <ecNumber evidence="1">1.1.1.133</ecNumber>
        <ecNumber evidence="1">3.2.1.86</ecNumber>
    </submittedName>
</protein>
<dbReference type="Pfam" id="PF00232">
    <property type="entry name" value="Glyco_hydro_1"/>
    <property type="match status" value="1"/>
</dbReference>
<keyword evidence="1" id="KW-0326">Glycosidase</keyword>
<accession>A0A090EMA6</accession>
<dbReference type="InterPro" id="IPR017853">
    <property type="entry name" value="GH"/>
</dbReference>
<dbReference type="Gene3D" id="3.20.20.80">
    <property type="entry name" value="Glycosidases"/>
    <property type="match status" value="1"/>
</dbReference>
<dbReference type="EC" id="3.2.1.86" evidence="1"/>
<gene>
    <name evidence="1" type="ORF">MPLDJ20_150005</name>
</gene>
<dbReference type="GO" id="GO:0008706">
    <property type="term" value="F:6-phospho-beta-glucosidase activity"/>
    <property type="evidence" value="ECO:0007669"/>
    <property type="project" value="UniProtKB-EC"/>
</dbReference>
<proteinExistence type="predicted"/>
<organism evidence="1 2">
    <name type="scientific">Mesorhizobium plurifarium</name>
    <dbReference type="NCBI Taxonomy" id="69974"/>
    <lineage>
        <taxon>Bacteria</taxon>
        <taxon>Pseudomonadati</taxon>
        <taxon>Pseudomonadota</taxon>
        <taxon>Alphaproteobacteria</taxon>
        <taxon>Hyphomicrobiales</taxon>
        <taxon>Phyllobacteriaceae</taxon>
        <taxon>Mesorhizobium</taxon>
    </lineage>
</organism>
<reference evidence="1 2" key="1">
    <citation type="submission" date="2014-08" db="EMBL/GenBank/DDBJ databases">
        <authorList>
            <person name="Moulin Lionel"/>
        </authorList>
    </citation>
    <scope>NUCLEOTIDE SEQUENCE [LARGE SCALE GENOMIC DNA]</scope>
</reference>
<keyword evidence="1" id="KW-0378">Hydrolase</keyword>
<dbReference type="GO" id="GO:0005975">
    <property type="term" value="P:carbohydrate metabolic process"/>
    <property type="evidence" value="ECO:0007669"/>
    <property type="project" value="InterPro"/>
</dbReference>
<sequence length="557" mass="62715">MSDSLEIWGGVECSIVRLRERTRDQLRETGHFDRAGDLSLIAEMGIKTVRYPVLWEMVEGDGSRDWRWSDSRLNELRRLGVRPIAGLVHHGSGPKSTHVLDPDFPELLARYAGQVARRYPWLEMFTPINEPLTTARISGLYGLWHPHGTCEATCFRLTVAQCRAIAMAMKAIREHIPGAQLVQTEDFGRVFSTARLRYQADYENKRRWLALDLLSGLVDDDHPFHRRLLDAGVDRRHLVELTADPCPPDVIGIDYYLTSDRMLDDDLRRYPDEQAGGNGVDAYVDIAAVRSDMREHARLRFRLKEIWDRYGRPIAVTELHNGCTREEQLRWLIEGWQEAKAARHDGADIRAVTAWSLFGATDWDSMLAHQKGYYESGAFDVRDASPRKTIIASALSQIAKEGAFDHPALDRPGWWRTECPPIKPARTMLLAGFGRMASVIEECCHMRRLAVRPTPPDKLTQELAQTSSWAAISIDDAGRPSQGSLSALTNLRCRFPGIATLDLQAARTIGLVETANAFLDLVVDGQTGTFRLLRAEPNNQYWIEAVAGDESGASYAV</sequence>